<protein>
    <submittedName>
        <fullName evidence="2">Uncharacterized protein</fullName>
    </submittedName>
</protein>
<name>A0A9N7Y9Y8_PLEPL</name>
<dbReference type="GO" id="GO:0003341">
    <property type="term" value="P:cilium movement"/>
    <property type="evidence" value="ECO:0007669"/>
    <property type="project" value="InterPro"/>
</dbReference>
<dbReference type="AlphaFoldDB" id="A0A9N7Y9Y8"/>
<dbReference type="PANTHER" id="PTHR46518">
    <property type="entry name" value="COILED-COIL DOMAIN-CONTAINING PROTEIN 151"/>
    <property type="match status" value="1"/>
</dbReference>
<dbReference type="Proteomes" id="UP001153269">
    <property type="component" value="Unassembled WGS sequence"/>
</dbReference>
<dbReference type="GO" id="GO:0036064">
    <property type="term" value="C:ciliary basal body"/>
    <property type="evidence" value="ECO:0007669"/>
    <property type="project" value="TreeGrafter"/>
</dbReference>
<proteinExistence type="predicted"/>
<dbReference type="EMBL" id="CADEAL010000302">
    <property type="protein sequence ID" value="CAB1418053.1"/>
    <property type="molecule type" value="Genomic_DNA"/>
</dbReference>
<keyword evidence="1" id="KW-0175">Coiled coil</keyword>
<dbReference type="PANTHER" id="PTHR46518:SF1">
    <property type="entry name" value="OUTER DYNEIN ARM-DOCKING COMPLEX SUBUNIT 3"/>
    <property type="match status" value="1"/>
</dbReference>
<evidence type="ECO:0000313" key="3">
    <source>
        <dbReference type="Proteomes" id="UP001153269"/>
    </source>
</evidence>
<feature type="coiled-coil region" evidence="1">
    <location>
        <begin position="194"/>
        <end position="228"/>
    </location>
</feature>
<evidence type="ECO:0000256" key="1">
    <source>
        <dbReference type="SAM" id="Coils"/>
    </source>
</evidence>
<evidence type="ECO:0000313" key="2">
    <source>
        <dbReference type="EMBL" id="CAB1418053.1"/>
    </source>
</evidence>
<keyword evidence="3" id="KW-1185">Reference proteome</keyword>
<dbReference type="GO" id="GO:0097542">
    <property type="term" value="C:ciliary tip"/>
    <property type="evidence" value="ECO:0007669"/>
    <property type="project" value="TreeGrafter"/>
</dbReference>
<sequence>METDEHPEKIRAAKRQSYHVTIKTKDETIHKLKEQNLDIAKEVSVRNIAETQNVVPFPDREFDCTVFRIPGKKAESTASNDINIKMKHLNKLKNTTQRYQQRLVLLRKEYQRLKPENEHCPPPANFHDREDEETARFLRSLEIQMEKTGFQCSQAVFNLRDHQKLIALVQGGSMACKSRSGHLDTEIQKNKTTLHQLQAKNNKTQLANKAVQAKSQQLKELYDEEESKRELNLIAHRKKAQEAACKDVSPESDDDNQDTHILYKDFKTVTADIAQVTKLIRTFEASLKNIKLVVGESENQDSKIILSTLKLVGTWIQKRERHSQLEKQKKENDIVLQGLRKQRDLLLSTFKQIDLSYSLKRYNEQQELAEQSRCSAVAVELRSHLDLFTTIKERIGYLADKLQHVTLSEDRVTSASADSYELVLEQLSMCVEKLQVLKDDLKGGDLAALRKEMKEINDSIEKRLPSYNNRINLPEPELK</sequence>
<comment type="caution">
    <text evidence="2">The sequence shown here is derived from an EMBL/GenBank/DDBJ whole genome shotgun (WGS) entry which is preliminary data.</text>
</comment>
<dbReference type="GO" id="GO:0035253">
    <property type="term" value="C:ciliary rootlet"/>
    <property type="evidence" value="ECO:0007669"/>
    <property type="project" value="TreeGrafter"/>
</dbReference>
<organism evidence="2 3">
    <name type="scientific">Pleuronectes platessa</name>
    <name type="common">European plaice</name>
    <dbReference type="NCBI Taxonomy" id="8262"/>
    <lineage>
        <taxon>Eukaryota</taxon>
        <taxon>Metazoa</taxon>
        <taxon>Chordata</taxon>
        <taxon>Craniata</taxon>
        <taxon>Vertebrata</taxon>
        <taxon>Euteleostomi</taxon>
        <taxon>Actinopterygii</taxon>
        <taxon>Neopterygii</taxon>
        <taxon>Teleostei</taxon>
        <taxon>Neoteleostei</taxon>
        <taxon>Acanthomorphata</taxon>
        <taxon>Carangaria</taxon>
        <taxon>Pleuronectiformes</taxon>
        <taxon>Pleuronectoidei</taxon>
        <taxon>Pleuronectidae</taxon>
        <taxon>Pleuronectes</taxon>
    </lineage>
</organism>
<accession>A0A9N7Y9Y8</accession>
<dbReference type="GO" id="GO:0036158">
    <property type="term" value="P:outer dynein arm assembly"/>
    <property type="evidence" value="ECO:0007669"/>
    <property type="project" value="InterPro"/>
</dbReference>
<gene>
    <name evidence="2" type="ORF">PLEPLA_LOCUS5875</name>
</gene>
<reference evidence="2" key="1">
    <citation type="submission" date="2020-03" db="EMBL/GenBank/DDBJ databases">
        <authorList>
            <person name="Weist P."/>
        </authorList>
    </citation>
    <scope>NUCLEOTIDE SEQUENCE</scope>
</reference>
<dbReference type="InterPro" id="IPR033192">
    <property type="entry name" value="ODAD3"/>
</dbReference>